<dbReference type="AlphaFoldDB" id="A0A9W8YWY6"/>
<evidence type="ECO:0000256" key="2">
    <source>
        <dbReference type="ARBA" id="ARBA00004760"/>
    </source>
</evidence>
<keyword evidence="12" id="KW-0472">Membrane</keyword>
<keyword evidence="5" id="KW-0521">NADP</keyword>
<proteinExistence type="predicted"/>
<sequence>MGLFSKNQMPVEGKTVLITGGSEGMGLSAACQLAAKGANVVIISRNSEKLEKALMEVKSAAKSSSQRFNFIAADVSKPDYARAIISQVKEWNNGVAPDIVWCIAGMSTPMLFHDDRVMPEMRREMDLNYFGGSEMAHAILREWWSPENKFPADQPKHLIFTASVLALYAVIGYSTYNPSKWALRGLADTLTQEAMLYPDQPVKIHIVYPGTILSPGFEKEQQSKPDITIQLEKDDPKQTPDEVARRAIVGLEAGNYMVTVGLLGDLMRWASVGSSVRNNKLVDTLMMWIMTPLWLIVLAVMHGDIRKFAKTKGHPSTYPSKEMGRNFT</sequence>
<dbReference type="GO" id="GO:0006666">
    <property type="term" value="P:3-keto-sphinganine metabolic process"/>
    <property type="evidence" value="ECO:0007669"/>
    <property type="project" value="InterPro"/>
</dbReference>
<dbReference type="InterPro" id="IPR045022">
    <property type="entry name" value="KDSR-like"/>
</dbReference>
<dbReference type="Gene3D" id="3.40.50.720">
    <property type="entry name" value="NAD(P)-binding Rossmann-like Domain"/>
    <property type="match status" value="1"/>
</dbReference>
<keyword evidence="12" id="KW-0812">Transmembrane</keyword>
<comment type="function">
    <text evidence="10">Catalyzes the reduction of 3'-oxosphinganine (3-ketodihydrosphingosine/KDS) to sphinganine (dihydrosphingosine/DHS), the second step of de novo sphingolipid biosynthesis.</text>
</comment>
<dbReference type="PANTHER" id="PTHR43550:SF3">
    <property type="entry name" value="3-KETODIHYDROSPHINGOSINE REDUCTASE"/>
    <property type="match status" value="1"/>
</dbReference>
<keyword evidence="7" id="KW-0560">Oxidoreductase</keyword>
<dbReference type="PANTHER" id="PTHR43550">
    <property type="entry name" value="3-KETODIHYDROSPHINGOSINE REDUCTASE"/>
    <property type="match status" value="1"/>
</dbReference>
<evidence type="ECO:0000256" key="9">
    <source>
        <dbReference type="ARBA" id="ARBA00026112"/>
    </source>
</evidence>
<feature type="transmembrane region" description="Helical" evidence="12">
    <location>
        <begin position="158"/>
        <end position="176"/>
    </location>
</feature>
<dbReference type="Proteomes" id="UP001140453">
    <property type="component" value="Unassembled WGS sequence"/>
</dbReference>
<dbReference type="SUPFAM" id="SSF51735">
    <property type="entry name" value="NAD(P)-binding Rossmann-fold domains"/>
    <property type="match status" value="1"/>
</dbReference>
<keyword evidence="14" id="KW-1185">Reference proteome</keyword>
<dbReference type="GO" id="GO:0047560">
    <property type="term" value="F:3-dehydrosphinganine reductase activity"/>
    <property type="evidence" value="ECO:0007669"/>
    <property type="project" value="UniProtKB-EC"/>
</dbReference>
<evidence type="ECO:0000256" key="5">
    <source>
        <dbReference type="ARBA" id="ARBA00022857"/>
    </source>
</evidence>
<evidence type="ECO:0000256" key="3">
    <source>
        <dbReference type="ARBA" id="ARBA00004991"/>
    </source>
</evidence>
<dbReference type="EMBL" id="JAPEVB010000003">
    <property type="protein sequence ID" value="KAJ4391994.1"/>
    <property type="molecule type" value="Genomic_DNA"/>
</dbReference>
<keyword evidence="6" id="KW-0746">Sphingolipid metabolism</keyword>
<evidence type="ECO:0000256" key="4">
    <source>
        <dbReference type="ARBA" id="ARBA00022824"/>
    </source>
</evidence>
<evidence type="ECO:0000256" key="6">
    <source>
        <dbReference type="ARBA" id="ARBA00022919"/>
    </source>
</evidence>
<gene>
    <name evidence="13" type="primary">TSC10</name>
    <name evidence="13" type="ORF">N0V93_005614</name>
</gene>
<evidence type="ECO:0000256" key="8">
    <source>
        <dbReference type="ARBA" id="ARBA00023098"/>
    </source>
</evidence>
<keyword evidence="12" id="KW-1133">Transmembrane helix</keyword>
<evidence type="ECO:0000313" key="13">
    <source>
        <dbReference type="EMBL" id="KAJ4391994.1"/>
    </source>
</evidence>
<keyword evidence="4" id="KW-0256">Endoplasmic reticulum</keyword>
<keyword evidence="8" id="KW-0443">Lipid metabolism</keyword>
<evidence type="ECO:0000256" key="12">
    <source>
        <dbReference type="SAM" id="Phobius"/>
    </source>
</evidence>
<name>A0A9W8YWY6_9PEZI</name>
<evidence type="ECO:0000256" key="7">
    <source>
        <dbReference type="ARBA" id="ARBA00023002"/>
    </source>
</evidence>
<comment type="caution">
    <text evidence="13">The sequence shown here is derived from an EMBL/GenBank/DDBJ whole genome shotgun (WGS) entry which is preliminary data.</text>
</comment>
<evidence type="ECO:0000313" key="14">
    <source>
        <dbReference type="Proteomes" id="UP001140453"/>
    </source>
</evidence>
<dbReference type="PRINTS" id="PR00081">
    <property type="entry name" value="GDHRDH"/>
</dbReference>
<accession>A0A9W8YWY6</accession>
<evidence type="ECO:0000256" key="11">
    <source>
        <dbReference type="ARBA" id="ARBA00048930"/>
    </source>
</evidence>
<protein>
    <recommendedName>
        <fullName evidence="9">3-dehydrosphinganine reductase</fullName>
        <ecNumber evidence="9">1.1.1.102</ecNumber>
    </recommendedName>
</protein>
<dbReference type="InterPro" id="IPR002347">
    <property type="entry name" value="SDR_fam"/>
</dbReference>
<dbReference type="Pfam" id="PF00106">
    <property type="entry name" value="adh_short"/>
    <property type="match status" value="1"/>
</dbReference>
<evidence type="ECO:0000256" key="1">
    <source>
        <dbReference type="ARBA" id="ARBA00004240"/>
    </source>
</evidence>
<comment type="subcellular location">
    <subcellularLocation>
        <location evidence="1">Endoplasmic reticulum</location>
    </subcellularLocation>
</comment>
<organism evidence="13 14">
    <name type="scientific">Gnomoniopsis smithogilvyi</name>
    <dbReference type="NCBI Taxonomy" id="1191159"/>
    <lineage>
        <taxon>Eukaryota</taxon>
        <taxon>Fungi</taxon>
        <taxon>Dikarya</taxon>
        <taxon>Ascomycota</taxon>
        <taxon>Pezizomycotina</taxon>
        <taxon>Sordariomycetes</taxon>
        <taxon>Sordariomycetidae</taxon>
        <taxon>Diaporthales</taxon>
        <taxon>Gnomoniaceae</taxon>
        <taxon>Gnomoniopsis</taxon>
    </lineage>
</organism>
<dbReference type="EC" id="1.1.1.102" evidence="9"/>
<comment type="catalytic activity">
    <reaction evidence="11">
        <text>sphinganine + NADP(+) = 3-oxosphinganine + NADPH + H(+)</text>
        <dbReference type="Rhea" id="RHEA:22640"/>
        <dbReference type="ChEBI" id="CHEBI:15378"/>
        <dbReference type="ChEBI" id="CHEBI:57783"/>
        <dbReference type="ChEBI" id="CHEBI:57817"/>
        <dbReference type="ChEBI" id="CHEBI:58299"/>
        <dbReference type="ChEBI" id="CHEBI:58349"/>
        <dbReference type="EC" id="1.1.1.102"/>
    </reaction>
    <physiologicalReaction direction="right-to-left" evidence="11">
        <dbReference type="Rhea" id="RHEA:22642"/>
    </physiologicalReaction>
</comment>
<dbReference type="OrthoDB" id="10267115at2759"/>
<dbReference type="InterPro" id="IPR036291">
    <property type="entry name" value="NAD(P)-bd_dom_sf"/>
</dbReference>
<evidence type="ECO:0000256" key="10">
    <source>
        <dbReference type="ARBA" id="ARBA00044737"/>
    </source>
</evidence>
<dbReference type="GO" id="GO:0030148">
    <property type="term" value="P:sphingolipid biosynthetic process"/>
    <property type="evidence" value="ECO:0007669"/>
    <property type="project" value="InterPro"/>
</dbReference>
<feature type="transmembrane region" description="Helical" evidence="12">
    <location>
        <begin position="285"/>
        <end position="303"/>
    </location>
</feature>
<comment type="pathway">
    <text evidence="2">Lipid metabolism; sphingolipid metabolism.</text>
</comment>
<reference evidence="13" key="1">
    <citation type="submission" date="2022-10" db="EMBL/GenBank/DDBJ databases">
        <title>Tapping the CABI collections for fungal endophytes: first genome assemblies for Collariella, Neodidymelliopsis, Ascochyta clinopodiicola, Didymella pomorum, Didymosphaeria variabile, Neocosmospora piperis and Neocucurbitaria cava.</title>
        <authorList>
            <person name="Hill R."/>
        </authorList>
    </citation>
    <scope>NUCLEOTIDE SEQUENCE</scope>
    <source>
        <strain evidence="13">IMI 355082</strain>
    </source>
</reference>
<comment type="pathway">
    <text evidence="3">Sphingolipid metabolism.</text>
</comment>
<dbReference type="GO" id="GO:0005789">
    <property type="term" value="C:endoplasmic reticulum membrane"/>
    <property type="evidence" value="ECO:0007669"/>
    <property type="project" value="TreeGrafter"/>
</dbReference>
<dbReference type="CDD" id="cd08939">
    <property type="entry name" value="KDSR-like_SDR_c"/>
    <property type="match status" value="1"/>
</dbReference>